<organism evidence="1 2">
    <name type="scientific">Ascaris lumbricoides</name>
    <name type="common">Giant roundworm</name>
    <dbReference type="NCBI Taxonomy" id="6252"/>
    <lineage>
        <taxon>Eukaryota</taxon>
        <taxon>Metazoa</taxon>
        <taxon>Ecdysozoa</taxon>
        <taxon>Nematoda</taxon>
        <taxon>Chromadorea</taxon>
        <taxon>Rhabditida</taxon>
        <taxon>Spirurina</taxon>
        <taxon>Ascaridomorpha</taxon>
        <taxon>Ascaridoidea</taxon>
        <taxon>Ascarididae</taxon>
        <taxon>Ascaris</taxon>
    </lineage>
</organism>
<dbReference type="Proteomes" id="UP000036681">
    <property type="component" value="Unplaced"/>
</dbReference>
<dbReference type="WBParaSite" id="ALUE_0001546201-mRNA-1">
    <property type="protein sequence ID" value="ALUE_0001546201-mRNA-1"/>
    <property type="gene ID" value="ALUE_0001546201"/>
</dbReference>
<keyword evidence="1" id="KW-1185">Reference proteome</keyword>
<accession>A0A0M3IC79</accession>
<reference evidence="2" key="1">
    <citation type="submission" date="2017-02" db="UniProtKB">
        <authorList>
            <consortium name="WormBaseParasite"/>
        </authorList>
    </citation>
    <scope>IDENTIFICATION</scope>
</reference>
<proteinExistence type="predicted"/>
<dbReference type="AlphaFoldDB" id="A0A0M3IC79"/>
<evidence type="ECO:0000313" key="1">
    <source>
        <dbReference type="Proteomes" id="UP000036681"/>
    </source>
</evidence>
<protein>
    <submittedName>
        <fullName evidence="2">Transposase</fullName>
    </submittedName>
</protein>
<evidence type="ECO:0000313" key="2">
    <source>
        <dbReference type="WBParaSite" id="ALUE_0001546201-mRNA-1"/>
    </source>
</evidence>
<name>A0A0M3IC79_ASCLU</name>
<sequence length="124" mass="14755">MDASIFEMITAGIATIYTRERISHHEQNINHPTFLPNLKELTIRVPLRELSYLSRTPDYGLSPESIFERRALYLCRICLSSSKRRHFASQKLAIPSRRINRHLEIFKKWIDAQSLKERYCHHYL</sequence>